<reference evidence="2 3" key="1">
    <citation type="submission" date="2024-04" db="EMBL/GenBank/DDBJ databases">
        <title>Human intestinal bacterial collection.</title>
        <authorList>
            <person name="Pauvert C."/>
            <person name="Hitch T.C.A."/>
            <person name="Clavel T."/>
        </authorList>
    </citation>
    <scope>NUCLEOTIDE SEQUENCE [LARGE SCALE GENOMIC DNA]</scope>
    <source>
        <strain evidence="2 3">CLA-KB-H42</strain>
    </source>
</reference>
<accession>A0ABV1JC16</accession>
<dbReference type="InterPro" id="IPR039564">
    <property type="entry name" value="Peptidase_C39-like"/>
</dbReference>
<evidence type="ECO:0000259" key="1">
    <source>
        <dbReference type="Pfam" id="PF13529"/>
    </source>
</evidence>
<dbReference type="EMBL" id="JBBNOP010000004">
    <property type="protein sequence ID" value="MEQ3362624.1"/>
    <property type="molecule type" value="Genomic_DNA"/>
</dbReference>
<evidence type="ECO:0000313" key="2">
    <source>
        <dbReference type="EMBL" id="MEQ3362624.1"/>
    </source>
</evidence>
<name>A0ABV1JC16_9ACTN</name>
<organism evidence="2 3">
    <name type="scientific">Raoultibacter massiliensis</name>
    <dbReference type="NCBI Taxonomy" id="1852371"/>
    <lineage>
        <taxon>Bacteria</taxon>
        <taxon>Bacillati</taxon>
        <taxon>Actinomycetota</taxon>
        <taxon>Coriobacteriia</taxon>
        <taxon>Eggerthellales</taxon>
        <taxon>Eggerthellaceae</taxon>
        <taxon>Raoultibacter</taxon>
    </lineage>
</organism>
<proteinExistence type="predicted"/>
<dbReference type="Pfam" id="PF13529">
    <property type="entry name" value="Peptidase_C39_2"/>
    <property type="match status" value="1"/>
</dbReference>
<keyword evidence="3" id="KW-1185">Reference proteome</keyword>
<evidence type="ECO:0000313" key="3">
    <source>
        <dbReference type="Proteomes" id="UP001487305"/>
    </source>
</evidence>
<feature type="domain" description="Peptidase C39-like" evidence="1">
    <location>
        <begin position="35"/>
        <end position="168"/>
    </location>
</feature>
<comment type="caution">
    <text evidence="2">The sequence shown here is derived from an EMBL/GenBank/DDBJ whole genome shotgun (WGS) entry which is preliminary data.</text>
</comment>
<dbReference type="Proteomes" id="UP001487305">
    <property type="component" value="Unassembled WGS sequence"/>
</dbReference>
<dbReference type="Gene3D" id="3.90.70.10">
    <property type="entry name" value="Cysteine proteinases"/>
    <property type="match status" value="1"/>
</dbReference>
<sequence>MQAIQGNLPVADAAYRSPAAATAQSTPMAQWEKGSVPLLYQTDPAWSNIRYAENHFGESGCGPTCMAMVYIALTGATDKDPAAMAELATKGGYAGPDGTAWLFMTEGAASLGLAATEVGADEQSIRRELVKGRPIIASMGPGDFTTTGHFIVITDIDKNSNLVIHDPNSPERSAKAWSFDTVIGQCRALWSYSLI</sequence>
<protein>
    <submittedName>
        <fullName evidence="2">C39 family peptidase</fullName>
    </submittedName>
</protein>
<dbReference type="RefSeq" id="WP_349227321.1">
    <property type="nucleotide sequence ID" value="NZ_DBFADM010000007.1"/>
</dbReference>
<gene>
    <name evidence="2" type="ORF">AAA083_06515</name>
</gene>